<proteinExistence type="predicted"/>
<accession>A0A7J6V570</accession>
<organism evidence="1 2">
    <name type="scientific">Thalictrum thalictroides</name>
    <name type="common">Rue-anemone</name>
    <name type="synonym">Anemone thalictroides</name>
    <dbReference type="NCBI Taxonomy" id="46969"/>
    <lineage>
        <taxon>Eukaryota</taxon>
        <taxon>Viridiplantae</taxon>
        <taxon>Streptophyta</taxon>
        <taxon>Embryophyta</taxon>
        <taxon>Tracheophyta</taxon>
        <taxon>Spermatophyta</taxon>
        <taxon>Magnoliopsida</taxon>
        <taxon>Ranunculales</taxon>
        <taxon>Ranunculaceae</taxon>
        <taxon>Thalictroideae</taxon>
        <taxon>Thalictrum</taxon>
    </lineage>
</organism>
<evidence type="ECO:0000313" key="2">
    <source>
        <dbReference type="Proteomes" id="UP000554482"/>
    </source>
</evidence>
<protein>
    <submittedName>
        <fullName evidence="1">Uncharacterized protein</fullName>
    </submittedName>
</protein>
<dbReference type="EMBL" id="JABWDY010037712">
    <property type="protein sequence ID" value="KAF5180214.1"/>
    <property type="molecule type" value="Genomic_DNA"/>
</dbReference>
<comment type="caution">
    <text evidence="1">The sequence shown here is derived from an EMBL/GenBank/DDBJ whole genome shotgun (WGS) entry which is preliminary data.</text>
</comment>
<evidence type="ECO:0000313" key="1">
    <source>
        <dbReference type="EMBL" id="KAF5180214.1"/>
    </source>
</evidence>
<dbReference type="Proteomes" id="UP000554482">
    <property type="component" value="Unassembled WGS sequence"/>
</dbReference>
<keyword evidence="2" id="KW-1185">Reference proteome</keyword>
<name>A0A7J6V570_THATH</name>
<reference evidence="1 2" key="1">
    <citation type="submission" date="2020-06" db="EMBL/GenBank/DDBJ databases">
        <title>Transcriptomic and genomic resources for Thalictrum thalictroides and T. hernandezii: Facilitating candidate gene discovery in an emerging model plant lineage.</title>
        <authorList>
            <person name="Arias T."/>
            <person name="Riano-Pachon D.M."/>
            <person name="Di Stilio V.S."/>
        </authorList>
    </citation>
    <scope>NUCLEOTIDE SEQUENCE [LARGE SCALE GENOMIC DNA]</scope>
    <source>
        <strain evidence="2">cv. WT478/WT964</strain>
        <tissue evidence="1">Leaves</tissue>
    </source>
</reference>
<dbReference type="AlphaFoldDB" id="A0A7J6V570"/>
<gene>
    <name evidence="1" type="ORF">FRX31_030192</name>
</gene>
<sequence length="88" mass="10165">MSKDFYMTVTACFCLSYAPQKSHELLGSRCGSALLGVGSECKDIAFKGEQIVASDWIFFIQFDKFIPQMVMRKKRWAFIMSILQSHQW</sequence>